<dbReference type="RefSeq" id="WP_153525400.1">
    <property type="nucleotide sequence ID" value="NZ_JBEPDZ010000025.1"/>
</dbReference>
<name>A0A646KNJ9_STRJU</name>
<dbReference type="EMBL" id="VCLA01000180">
    <property type="protein sequence ID" value="MQT03894.1"/>
    <property type="molecule type" value="Genomic_DNA"/>
</dbReference>
<organism evidence="1 2">
    <name type="scientific">Streptomyces jumonjinensis</name>
    <dbReference type="NCBI Taxonomy" id="1945"/>
    <lineage>
        <taxon>Bacteria</taxon>
        <taxon>Bacillati</taxon>
        <taxon>Actinomycetota</taxon>
        <taxon>Actinomycetes</taxon>
        <taxon>Kitasatosporales</taxon>
        <taxon>Streptomycetaceae</taxon>
        <taxon>Streptomyces</taxon>
    </lineage>
</organism>
<reference evidence="1 2" key="1">
    <citation type="submission" date="2019-05" db="EMBL/GenBank/DDBJ databases">
        <title>Comparative genomics and metabolomics analyses of clavulanic acid producing Streptomyces species provides insight into specialized metabolism and evolution of beta-lactam biosynthetic gene clusters.</title>
        <authorList>
            <person name="Moore M.A."/>
            <person name="Cruz-Morales P."/>
            <person name="Barona Gomez F."/>
            <person name="Kapil T."/>
        </authorList>
    </citation>
    <scope>NUCLEOTIDE SEQUENCE [LARGE SCALE GENOMIC DNA]</scope>
    <source>
        <strain evidence="1 2">NRRL 5741</strain>
    </source>
</reference>
<evidence type="ECO:0000313" key="1">
    <source>
        <dbReference type="EMBL" id="MQT03894.1"/>
    </source>
</evidence>
<sequence length="143" mass="15640">MSSYRELAALETALETALRASMQAGRGEPLQLAQVVSAAGWVAPETTAGLAVEPWACAECGTPEDGHGSRWVKSVGLHQWTRPSERIVLERMRARRARRELGRLRARVAELEAELLRPQGQFPEALLSASGDPVVMRPEAGER</sequence>
<dbReference type="OrthoDB" id="5125973at2"/>
<keyword evidence="2" id="KW-1185">Reference proteome</keyword>
<proteinExistence type="predicted"/>
<protein>
    <submittedName>
        <fullName evidence="1">Uncharacterized protein</fullName>
    </submittedName>
</protein>
<comment type="caution">
    <text evidence="1">The sequence shown here is derived from an EMBL/GenBank/DDBJ whole genome shotgun (WGS) entry which is preliminary data.</text>
</comment>
<accession>A0A646KNJ9</accession>
<evidence type="ECO:0000313" key="2">
    <source>
        <dbReference type="Proteomes" id="UP000419138"/>
    </source>
</evidence>
<dbReference type="AlphaFoldDB" id="A0A646KNJ9"/>
<dbReference type="Proteomes" id="UP000419138">
    <property type="component" value="Unassembled WGS sequence"/>
</dbReference>
<gene>
    <name evidence="1" type="ORF">FF041_28105</name>
</gene>